<gene>
    <name evidence="1" type="ORF">P7K49_010711</name>
</gene>
<accession>A0ABQ9VP67</accession>
<comment type="caution">
    <text evidence="1">The sequence shown here is derived from an EMBL/GenBank/DDBJ whole genome shotgun (WGS) entry which is preliminary data.</text>
</comment>
<name>A0ABQ9VP67_SAGOE</name>
<proteinExistence type="predicted"/>
<organism evidence="1 2">
    <name type="scientific">Saguinus oedipus</name>
    <name type="common">Cotton-top tamarin</name>
    <name type="synonym">Oedipomidas oedipus</name>
    <dbReference type="NCBI Taxonomy" id="9490"/>
    <lineage>
        <taxon>Eukaryota</taxon>
        <taxon>Metazoa</taxon>
        <taxon>Chordata</taxon>
        <taxon>Craniata</taxon>
        <taxon>Vertebrata</taxon>
        <taxon>Euteleostomi</taxon>
        <taxon>Mammalia</taxon>
        <taxon>Eutheria</taxon>
        <taxon>Euarchontoglires</taxon>
        <taxon>Primates</taxon>
        <taxon>Haplorrhini</taxon>
        <taxon>Platyrrhini</taxon>
        <taxon>Cebidae</taxon>
        <taxon>Callitrichinae</taxon>
        <taxon>Saguinus</taxon>
    </lineage>
</organism>
<keyword evidence="2" id="KW-1185">Reference proteome</keyword>
<evidence type="ECO:0000313" key="1">
    <source>
        <dbReference type="EMBL" id="KAK2110965.1"/>
    </source>
</evidence>
<dbReference type="EMBL" id="JASSZA010000005">
    <property type="protein sequence ID" value="KAK2110965.1"/>
    <property type="molecule type" value="Genomic_DNA"/>
</dbReference>
<sequence>MPQQTHLSQGLPVTFLLLPQRQPSKFSTPEYTVELRGASLSWAPKDKSSKKNVLEGTYPVFLASQILQFPLQELS</sequence>
<protein>
    <submittedName>
        <fullName evidence="1">Uncharacterized protein</fullName>
    </submittedName>
</protein>
<reference evidence="1 2" key="1">
    <citation type="submission" date="2023-05" db="EMBL/GenBank/DDBJ databases">
        <title>B98-5 Cell Line De Novo Hybrid Assembly: An Optical Mapping Approach.</title>
        <authorList>
            <person name="Kananen K."/>
            <person name="Auerbach J.A."/>
            <person name="Kautto E."/>
            <person name="Blachly J.S."/>
        </authorList>
    </citation>
    <scope>NUCLEOTIDE SEQUENCE [LARGE SCALE GENOMIC DNA]</scope>
    <source>
        <strain evidence="1">B95-8</strain>
        <tissue evidence="1">Cell line</tissue>
    </source>
</reference>
<dbReference type="Proteomes" id="UP001266305">
    <property type="component" value="Unassembled WGS sequence"/>
</dbReference>
<evidence type="ECO:0000313" key="2">
    <source>
        <dbReference type="Proteomes" id="UP001266305"/>
    </source>
</evidence>